<dbReference type="EMBL" id="JACHJG010000009">
    <property type="protein sequence ID" value="MBB4888433.1"/>
    <property type="molecule type" value="Genomic_DNA"/>
</dbReference>
<dbReference type="SUPFAM" id="SSF47336">
    <property type="entry name" value="ACP-like"/>
    <property type="match status" value="1"/>
</dbReference>
<dbReference type="Pfam" id="PF00668">
    <property type="entry name" value="Condensation"/>
    <property type="match status" value="2"/>
</dbReference>
<dbReference type="InterPro" id="IPR001242">
    <property type="entry name" value="Condensation_dom"/>
</dbReference>
<dbReference type="RefSeq" id="WP_184736042.1">
    <property type="nucleotide sequence ID" value="NZ_BMRW01000007.1"/>
</dbReference>
<organism evidence="6 7">
    <name type="scientific">Streptomyces netropsis</name>
    <name type="common">Streptoverticillium netropsis</name>
    <dbReference type="NCBI Taxonomy" id="55404"/>
    <lineage>
        <taxon>Bacteria</taxon>
        <taxon>Bacillati</taxon>
        <taxon>Actinomycetota</taxon>
        <taxon>Actinomycetes</taxon>
        <taxon>Kitasatosporales</taxon>
        <taxon>Streptomycetaceae</taxon>
        <taxon>Streptomyces</taxon>
    </lineage>
</organism>
<evidence type="ECO:0000313" key="6">
    <source>
        <dbReference type="EMBL" id="MBB4888433.1"/>
    </source>
</evidence>
<dbReference type="GO" id="GO:0009366">
    <property type="term" value="C:enterobactin synthetase complex"/>
    <property type="evidence" value="ECO:0007669"/>
    <property type="project" value="TreeGrafter"/>
</dbReference>
<dbReference type="Gene3D" id="3.30.559.10">
    <property type="entry name" value="Chloramphenicol acetyltransferase-like domain"/>
    <property type="match status" value="2"/>
</dbReference>
<evidence type="ECO:0000256" key="2">
    <source>
        <dbReference type="ARBA" id="ARBA00022450"/>
    </source>
</evidence>
<dbReference type="InterPro" id="IPR036736">
    <property type="entry name" value="ACP-like_sf"/>
</dbReference>
<dbReference type="Gene3D" id="3.30.559.30">
    <property type="entry name" value="Nonribosomal peptide synthetase, condensation domain"/>
    <property type="match status" value="2"/>
</dbReference>
<keyword evidence="2" id="KW-0596">Phosphopantetheine</keyword>
<dbReference type="Gene3D" id="1.10.1200.10">
    <property type="entry name" value="ACP-like"/>
    <property type="match status" value="1"/>
</dbReference>
<feature type="compositionally biased region" description="Basic and acidic residues" evidence="4">
    <location>
        <begin position="465"/>
        <end position="481"/>
    </location>
</feature>
<dbReference type="InterPro" id="IPR009081">
    <property type="entry name" value="PP-bd_ACP"/>
</dbReference>
<evidence type="ECO:0000259" key="5">
    <source>
        <dbReference type="PROSITE" id="PS50075"/>
    </source>
</evidence>
<dbReference type="GO" id="GO:0047527">
    <property type="term" value="F:2,3-dihydroxybenzoate-serine ligase activity"/>
    <property type="evidence" value="ECO:0007669"/>
    <property type="project" value="TreeGrafter"/>
</dbReference>
<dbReference type="GO" id="GO:0009239">
    <property type="term" value="P:enterobactin biosynthetic process"/>
    <property type="evidence" value="ECO:0007669"/>
    <property type="project" value="TreeGrafter"/>
</dbReference>
<dbReference type="InterPro" id="IPR020806">
    <property type="entry name" value="PKS_PP-bd"/>
</dbReference>
<feature type="domain" description="Carrier" evidence="5">
    <location>
        <begin position="570"/>
        <end position="645"/>
    </location>
</feature>
<dbReference type="SUPFAM" id="SSF52777">
    <property type="entry name" value="CoA-dependent acyltransferases"/>
    <property type="match status" value="4"/>
</dbReference>
<dbReference type="Proteomes" id="UP000556436">
    <property type="component" value="Unassembled WGS sequence"/>
</dbReference>
<dbReference type="GO" id="GO:0031177">
    <property type="term" value="F:phosphopantetheine binding"/>
    <property type="evidence" value="ECO:0007669"/>
    <property type="project" value="InterPro"/>
</dbReference>
<comment type="cofactor">
    <cofactor evidence="1">
        <name>pantetheine 4'-phosphate</name>
        <dbReference type="ChEBI" id="CHEBI:47942"/>
    </cofactor>
</comment>
<keyword evidence="3" id="KW-0597">Phosphoprotein</keyword>
<evidence type="ECO:0000256" key="3">
    <source>
        <dbReference type="ARBA" id="ARBA00022553"/>
    </source>
</evidence>
<dbReference type="GO" id="GO:0008610">
    <property type="term" value="P:lipid biosynthetic process"/>
    <property type="evidence" value="ECO:0007669"/>
    <property type="project" value="UniProtKB-ARBA"/>
</dbReference>
<dbReference type="PANTHER" id="PTHR45527">
    <property type="entry name" value="NONRIBOSOMAL PEPTIDE SYNTHETASE"/>
    <property type="match status" value="1"/>
</dbReference>
<dbReference type="GO" id="GO:0005829">
    <property type="term" value="C:cytosol"/>
    <property type="evidence" value="ECO:0007669"/>
    <property type="project" value="TreeGrafter"/>
</dbReference>
<proteinExistence type="predicted"/>
<dbReference type="GO" id="GO:0043041">
    <property type="term" value="P:amino acid activation for nonribosomal peptide biosynthetic process"/>
    <property type="evidence" value="ECO:0007669"/>
    <property type="project" value="TreeGrafter"/>
</dbReference>
<dbReference type="InterPro" id="IPR023213">
    <property type="entry name" value="CAT-like_dom_sf"/>
</dbReference>
<name>A0A7W7LEW0_STRNE</name>
<feature type="region of interest" description="Disordered" evidence="4">
    <location>
        <begin position="645"/>
        <end position="666"/>
    </location>
</feature>
<evidence type="ECO:0000256" key="4">
    <source>
        <dbReference type="SAM" id="MobiDB-lite"/>
    </source>
</evidence>
<sequence>MTTEEAGIVSGGHRVPLSPGQQAMWVAWQVNPQQWTHIIPLAFDVQGDLDTDELRSALGALNRRYPQLRGRIVVDADGLPALDWSAELPFTVTESYTDEPVEQAARTAWQRPFELERGPLLRADVIRHRGGTLLLIAVHHLICDGTSVLTVLEALTRAWAGEELGSGSEAAELGASAEHTQALAEGPQGEDHRRYWERVFSERPPSFELPPAVETTGYQVLGSRLDPALLARIDDLAGQLDVRRFAVMFAAFFVLLRRYGGQDHLLASTPFHGRVLPGTRHTVGYFVNALPVVQTVTAHDEYATVITRLDRDMRDTLRHGALPLPAIMRAAGLTGPDAHSRTHQALFQWWDAGRHSTVDVRALRLTGPDGTTRTLSMRDLESTADYRMALMLRGDKGGVSVLWKDPNGTMGPTLLTAMSADYVALLRDICAHPGRRIQDVAAVLDPAAGQGGDDTAEAHTGPAADGHDRPGRPHPDDRLFSIEELSGTAPAPRPDATGRVIGTPPPGTRARVLDQDGNPAATGVPGRLSAGSTEADAERTGPWARRLPGGRLELLGNAGAEPHAEAARQPAAAACLDEMGRVWGEVLRIDPPGADASFFELGGHSLLVGVLTAHVRQKLDVTITLRDVFDHPRLGELAALVDERRGAAPERPRQSDGIPTPTGPLPASGFQERIWLAERAAPDRAVYNVVLAWRIRGPLSPEALRESLAVLVERHEILRTRFLDDDGRLVQRVEGPWRPEPELLDLTGLPSPARPEAVEGWLRAAALDPFDPAGGRLIRFALATLDDEERALLVCAHHLVLDGESVHVLASELAAAYPVDGNGPAGDGAVAPPHQYREFVAACELPEVRDRATAAVDFWSTRLAGAPARLPLPAPPRPEPDGAVVLDLPDDLLPRLRAVRTDRGTSWSMTVTTALAAALHRVTGSGDITFGMPVAHLSGGTLPGLIGPRLGTAIVRSTCRDGQSLGELLDAVRESVLLLDDHPGAPLEELVARLRPPRSSGSTPFADVLLNMSSRSTAPVPIGPAVMTPFLSDERFDYDTKFGLTVTVIQDGDLLRAGLSYRGDRFSSEDVRLLGSFLTALLDDFAGRLDTPVDDLALPVPSTTTLAAADGTV</sequence>
<dbReference type="PROSITE" id="PS50075">
    <property type="entry name" value="CARRIER"/>
    <property type="match status" value="1"/>
</dbReference>
<dbReference type="SUPFAM" id="SSF56801">
    <property type="entry name" value="Acetyl-CoA synthetase-like"/>
    <property type="match status" value="1"/>
</dbReference>
<dbReference type="PANTHER" id="PTHR45527:SF1">
    <property type="entry name" value="FATTY ACID SYNTHASE"/>
    <property type="match status" value="1"/>
</dbReference>
<protein>
    <submittedName>
        <fullName evidence="6">Non-ribosomal peptide synthetase component F</fullName>
    </submittedName>
</protein>
<gene>
    <name evidence="6" type="ORF">FHS38_004502</name>
</gene>
<feature type="region of interest" description="Disordered" evidence="4">
    <location>
        <begin position="446"/>
        <end position="543"/>
    </location>
</feature>
<feature type="compositionally biased region" description="Basic and acidic residues" evidence="4">
    <location>
        <begin position="645"/>
        <end position="654"/>
    </location>
</feature>
<dbReference type="Pfam" id="PF00550">
    <property type="entry name" value="PP-binding"/>
    <property type="match status" value="1"/>
</dbReference>
<dbReference type="AlphaFoldDB" id="A0A7W7LEW0"/>
<reference evidence="6 7" key="1">
    <citation type="submission" date="2020-08" db="EMBL/GenBank/DDBJ databases">
        <title>Genomic Encyclopedia of Type Strains, Phase III (KMG-III): the genomes of soil and plant-associated and newly described type strains.</title>
        <authorList>
            <person name="Whitman W."/>
        </authorList>
    </citation>
    <scope>NUCLEOTIDE SEQUENCE [LARGE SCALE GENOMIC DNA]</scope>
    <source>
        <strain evidence="6 7">CECT 3265</strain>
    </source>
</reference>
<evidence type="ECO:0000256" key="1">
    <source>
        <dbReference type="ARBA" id="ARBA00001957"/>
    </source>
</evidence>
<keyword evidence="7" id="KW-1185">Reference proteome</keyword>
<evidence type="ECO:0000313" key="7">
    <source>
        <dbReference type="Proteomes" id="UP000556436"/>
    </source>
</evidence>
<accession>A0A7W7LEW0</accession>
<dbReference type="SMART" id="SM00823">
    <property type="entry name" value="PKS_PP"/>
    <property type="match status" value="1"/>
</dbReference>
<comment type="caution">
    <text evidence="6">The sequence shown here is derived from an EMBL/GenBank/DDBJ whole genome shotgun (WGS) entry which is preliminary data.</text>
</comment>